<dbReference type="InterPro" id="IPR024372">
    <property type="entry name" value="Ecm29_N"/>
</dbReference>
<feature type="region of interest" description="Disordered" evidence="6">
    <location>
        <begin position="1815"/>
        <end position="1843"/>
    </location>
</feature>
<gene>
    <name evidence="10" type="primary">KIAA0368</name>
    <name evidence="10" type="ORF">BLAG_LOCUS6529</name>
</gene>
<dbReference type="SUPFAM" id="SSF48371">
    <property type="entry name" value="ARM repeat"/>
    <property type="match status" value="3"/>
</dbReference>
<feature type="domain" description="Proteasome component Ecm29 N-terminal" evidence="7">
    <location>
        <begin position="10"/>
        <end position="516"/>
    </location>
</feature>
<dbReference type="InterPro" id="IPR011989">
    <property type="entry name" value="ARM-like"/>
</dbReference>
<accession>A0A8J9YXE9</accession>
<feature type="compositionally biased region" description="Basic and acidic residues" evidence="6">
    <location>
        <begin position="1832"/>
        <end position="1843"/>
    </location>
</feature>
<dbReference type="InterPro" id="IPR055443">
    <property type="entry name" value="HEAT_ECM29"/>
</dbReference>
<dbReference type="Pfam" id="PF23702">
    <property type="entry name" value="ARM_ECM29"/>
    <property type="match status" value="1"/>
</dbReference>
<feature type="repeat" description="HEAT" evidence="5">
    <location>
        <begin position="1406"/>
        <end position="1444"/>
    </location>
</feature>
<protein>
    <submittedName>
        <fullName evidence="10">KIAA0368 protein</fullName>
    </submittedName>
</protein>
<dbReference type="OrthoDB" id="16066at2759"/>
<evidence type="ECO:0000256" key="4">
    <source>
        <dbReference type="ARBA" id="ARBA00022942"/>
    </source>
</evidence>
<evidence type="ECO:0000259" key="9">
    <source>
        <dbReference type="Pfam" id="PF24492"/>
    </source>
</evidence>
<evidence type="ECO:0000259" key="8">
    <source>
        <dbReference type="Pfam" id="PF23702"/>
    </source>
</evidence>
<dbReference type="GO" id="GO:0005737">
    <property type="term" value="C:cytoplasm"/>
    <property type="evidence" value="ECO:0007669"/>
    <property type="project" value="UniProtKB-SubCell"/>
</dbReference>
<dbReference type="InterPro" id="IPR021133">
    <property type="entry name" value="HEAT_type_2"/>
</dbReference>
<evidence type="ECO:0000313" key="11">
    <source>
        <dbReference type="Proteomes" id="UP000838412"/>
    </source>
</evidence>
<evidence type="ECO:0000259" key="7">
    <source>
        <dbReference type="Pfam" id="PF13001"/>
    </source>
</evidence>
<name>A0A8J9YXE9_BRALA</name>
<feature type="domain" description="Proteasome adapter and scaffold protein ECM29 HEAT-repeat" evidence="9">
    <location>
        <begin position="1292"/>
        <end position="1453"/>
    </location>
</feature>
<feature type="domain" description="ECM29 ARM-like repeats" evidence="8">
    <location>
        <begin position="619"/>
        <end position="811"/>
    </location>
</feature>
<sequence length="1859" mass="203872">MAALDELEQLERVFLRLGLAETDDQLQATVSKFLSPVLLKLSSTQEGVRKKVMELLVHLNKRLKSRPKIQLPVESLLLQYQDPSAVSFVTNFTIIYIKMGYPRLPMDKQVDLLPSLLQCLEDKPQPHQDSLLQLMMPVLNHLNMPEDPERRKAMFRLSEKPKTAQIMLEFMMDMLLLPYVVLPPGGAPAAEGAEGGRPQSAPANSSGGTPPGMSQASVKRVTGDKQWKPEELEEVKVGIVKFLGADIFADEEIIPHLLVGMSDTRHGVATAADYEFRRKQSGIDWNNTALITRLYKLFLGYTAEKPTKKGAPTIRPELRREPAGTRVRLKVFPYYLRSREAAEHFPGNLQIIFECLYGVHTNAKLRQMTLQFIHYICSCASDAKIQPLGQLVLNALQKLIGEGKEDAKLRSLAYVAIGKLANRLPHLFSKDIGMVQKFFDAVSKEDQDTRLAIQEALSLMATAYKNLDDSSARLMEALILSNVEKPDAPARLAAVHYASTVFPSNHVPSRYVLLLACGDSKEEIHSEAAKALRGSPQANSQGAQDETAPKTLPAFKEVVTYINEKATQRMKSQAKYSIGANAIPFNPGAFTETVLYMRRCLATDSGVALPKDDDTPSPEGAPAIAKYVQTLLEESGNSNKGPVHLYMNLIKQLLTAVGGAGPLYCLLEIVAVCPNKLAKQFTGKLDWIKGLMHHSRDDIREHASQLYGLVACTLGTGKFNNTIKELTKNLHDQSLEVQHGSVLGLGHAIGRHLYVKRTQVTVEDLEEEKDHGMATGNISDMEVAAVKAIVEMLDNPSSLLASAACTALGEIARNGPLPLPTGGVGKGKGKNTNPCTKLAIVDKLVARVKSSKDSNKLKERLCQTLGYLPVGDPEFQHQRAVLQGLLEAAEVRAPELHFTVGEALACAALGPRSGAGRDMWTEEDKEYHTGAAAGRGKDEMAWMVGMVLEKYSRDQKPWIRQSAGIWLLSLVKKAGEHPVIQGRLKAIQNIFLNLLSEPDDLTQDVGSKGLGLVYERGGSGNRDELVALLVDTLMTGRRSAQHVTGETTVFQAGELGRTPSGETMSTYKELCSLASDLNQPDLIYKFMNLANHNAMWNSKKGAAFGFSTIALQAGEQLTPYLPKIIPRLYRYQFDPNPNIRQSMTSIWSALVPETRKTIDKYIKEILEDLQNNLTNSQWRVRESSCMALNDLLRGRQLEEAIIEALPALWETCLKVRDDIKESVRNAAEKACQGLMRTSIKVCDPSAGKLGEKAVELVLPCLMKTGLGSSVKEVRAISLMTILKISQNAGKLLKPHIAVLVPALLEALSGLEPQALNYLSFHVGGGASQAEKLDSARIAASKASPMMEVANLCVQYVDGGVLPDLVPRLTDLIRSGVGVATKAGCSNFIISLTVQCSHELQPHAGKLLSALLSGLNDRNTAVRKNYAAAIGHLVKSAKDSSVEKLIAKLKTWYLEKEESSIRQACGLTLQAVARHNPDILKRHATQVLPLAFLAMHEKRDKDAGGETEQGQSVWEEVWLDSIPGTESGIKLYLKEIIELVRPALEAQSWHTKAQAASAMNTVATKLGSNLGPPHLGTMLKALVGGLAGRTWKGKEELLKAITSVCVQCKTSLANPQEGTTSQPSVEEVVEAVLKESRKEKLEYKKEAIRCLSATLETYSLDRFKQISDILFPLLRKSTDGNGNKEADEDEIEKHSPGLMEDFLITSYEGLGKAWPQEKQTQAEYQEQFGSLLCTALSSSTWKVQCAVLKATACYIDRLWMLQDDVTLTNEDTTSLSKFVGQLIPPLCQCLENSKYTTIRLEASSVASKLLKTLSGPDKDSILPPDSLSSLQKSADKLGKDSVPELQDRAAEIKRLLQPSS</sequence>
<dbReference type="GO" id="GO:0000502">
    <property type="term" value="C:proteasome complex"/>
    <property type="evidence" value="ECO:0007669"/>
    <property type="project" value="UniProtKB-KW"/>
</dbReference>
<evidence type="ECO:0000256" key="6">
    <source>
        <dbReference type="SAM" id="MobiDB-lite"/>
    </source>
</evidence>
<dbReference type="InterPro" id="IPR055444">
    <property type="entry name" value="ARM_ECM29"/>
</dbReference>
<dbReference type="Proteomes" id="UP000838412">
    <property type="component" value="Chromosome 13"/>
</dbReference>
<evidence type="ECO:0000256" key="1">
    <source>
        <dbReference type="ARBA" id="ARBA00004496"/>
    </source>
</evidence>
<feature type="compositionally biased region" description="Low complexity" evidence="6">
    <location>
        <begin position="1820"/>
        <end position="1829"/>
    </location>
</feature>
<evidence type="ECO:0000313" key="10">
    <source>
        <dbReference type="EMBL" id="CAH1243606.1"/>
    </source>
</evidence>
<evidence type="ECO:0000256" key="2">
    <source>
        <dbReference type="ARBA" id="ARBA00022490"/>
    </source>
</evidence>
<evidence type="ECO:0000256" key="3">
    <source>
        <dbReference type="ARBA" id="ARBA00022737"/>
    </source>
</evidence>
<keyword evidence="11" id="KW-1185">Reference proteome</keyword>
<keyword evidence="4" id="KW-0647">Proteasome</keyword>
<dbReference type="Pfam" id="PF23731">
    <property type="entry name" value="ARM_ECM29_C"/>
    <property type="match status" value="1"/>
</dbReference>
<dbReference type="GO" id="GO:0005634">
    <property type="term" value="C:nucleus"/>
    <property type="evidence" value="ECO:0007669"/>
    <property type="project" value="TreeGrafter"/>
</dbReference>
<dbReference type="InterPro" id="IPR016024">
    <property type="entry name" value="ARM-type_fold"/>
</dbReference>
<dbReference type="Pfam" id="PF24492">
    <property type="entry name" value="HEAT_ECM29"/>
    <property type="match status" value="1"/>
</dbReference>
<feature type="region of interest" description="Disordered" evidence="6">
    <location>
        <begin position="189"/>
        <end position="225"/>
    </location>
</feature>
<feature type="compositionally biased region" description="Polar residues" evidence="6">
    <location>
        <begin position="201"/>
        <end position="217"/>
    </location>
</feature>
<feature type="region of interest" description="Disordered" evidence="6">
    <location>
        <begin position="530"/>
        <end position="549"/>
    </location>
</feature>
<evidence type="ECO:0000256" key="5">
    <source>
        <dbReference type="PROSITE-ProRule" id="PRU00103"/>
    </source>
</evidence>
<dbReference type="GO" id="GO:0060090">
    <property type="term" value="F:molecular adaptor activity"/>
    <property type="evidence" value="ECO:0007669"/>
    <property type="project" value="InterPro"/>
</dbReference>
<reference evidence="10" key="1">
    <citation type="submission" date="2022-01" db="EMBL/GenBank/DDBJ databases">
        <authorList>
            <person name="Braso-Vives M."/>
        </authorList>
    </citation>
    <scope>NUCLEOTIDE SEQUENCE</scope>
</reference>
<keyword evidence="2" id="KW-0963">Cytoplasm</keyword>
<dbReference type="PANTHER" id="PTHR23346:SF19">
    <property type="entry name" value="PROTEASOME ADAPTER AND SCAFFOLD PROTEIN ECM29"/>
    <property type="match status" value="1"/>
</dbReference>
<dbReference type="PANTHER" id="PTHR23346">
    <property type="entry name" value="TRANSLATIONAL ACTIVATOR GCN1-RELATED"/>
    <property type="match status" value="1"/>
</dbReference>
<dbReference type="GO" id="GO:0043248">
    <property type="term" value="P:proteasome assembly"/>
    <property type="evidence" value="ECO:0007669"/>
    <property type="project" value="InterPro"/>
</dbReference>
<keyword evidence="3" id="KW-0677">Repeat</keyword>
<organism evidence="10 11">
    <name type="scientific">Branchiostoma lanceolatum</name>
    <name type="common">Common lancelet</name>
    <name type="synonym">Amphioxus lanceolatum</name>
    <dbReference type="NCBI Taxonomy" id="7740"/>
    <lineage>
        <taxon>Eukaryota</taxon>
        <taxon>Metazoa</taxon>
        <taxon>Chordata</taxon>
        <taxon>Cephalochordata</taxon>
        <taxon>Leptocardii</taxon>
        <taxon>Amphioxiformes</taxon>
        <taxon>Branchiostomatidae</taxon>
        <taxon>Branchiostoma</taxon>
    </lineage>
</organism>
<proteinExistence type="predicted"/>
<comment type="subcellular location">
    <subcellularLocation>
        <location evidence="1">Cytoplasm</location>
    </subcellularLocation>
</comment>
<dbReference type="Pfam" id="PF13001">
    <property type="entry name" value="ECM29_N"/>
    <property type="match status" value="1"/>
</dbReference>
<dbReference type="PROSITE" id="PS50077">
    <property type="entry name" value="HEAT_REPEAT"/>
    <property type="match status" value="1"/>
</dbReference>
<dbReference type="Gene3D" id="1.25.10.10">
    <property type="entry name" value="Leucine-rich Repeat Variant"/>
    <property type="match status" value="4"/>
</dbReference>
<dbReference type="GO" id="GO:0036503">
    <property type="term" value="P:ERAD pathway"/>
    <property type="evidence" value="ECO:0007669"/>
    <property type="project" value="TreeGrafter"/>
</dbReference>
<dbReference type="EMBL" id="OV696698">
    <property type="protein sequence ID" value="CAH1243606.1"/>
    <property type="molecule type" value="Genomic_DNA"/>
</dbReference>